<reference evidence="1" key="2">
    <citation type="submission" date="2025-09" db="UniProtKB">
        <authorList>
            <consortium name="Ensembl"/>
        </authorList>
    </citation>
    <scope>IDENTIFICATION</scope>
</reference>
<name>A0A3Q3AA99_KRYMA</name>
<dbReference type="Proteomes" id="UP000264800">
    <property type="component" value="Unplaced"/>
</dbReference>
<keyword evidence="2" id="KW-1185">Reference proteome</keyword>
<organism evidence="1 2">
    <name type="scientific">Kryptolebias marmoratus</name>
    <name type="common">Mangrove killifish</name>
    <name type="synonym">Rivulus marmoratus</name>
    <dbReference type="NCBI Taxonomy" id="37003"/>
    <lineage>
        <taxon>Eukaryota</taxon>
        <taxon>Metazoa</taxon>
        <taxon>Chordata</taxon>
        <taxon>Craniata</taxon>
        <taxon>Vertebrata</taxon>
        <taxon>Euteleostomi</taxon>
        <taxon>Actinopterygii</taxon>
        <taxon>Neopterygii</taxon>
        <taxon>Teleostei</taxon>
        <taxon>Neoteleostei</taxon>
        <taxon>Acanthomorphata</taxon>
        <taxon>Ovalentaria</taxon>
        <taxon>Atherinomorphae</taxon>
        <taxon>Cyprinodontiformes</taxon>
        <taxon>Rivulidae</taxon>
        <taxon>Kryptolebias</taxon>
    </lineage>
</organism>
<dbReference type="Ensembl" id="ENSKMAT00000013650.1">
    <property type="protein sequence ID" value="ENSKMAP00000013443.1"/>
    <property type="gene ID" value="ENSKMAG00000010094.1"/>
</dbReference>
<proteinExistence type="predicted"/>
<evidence type="ECO:0008006" key="3">
    <source>
        <dbReference type="Google" id="ProtNLM"/>
    </source>
</evidence>
<dbReference type="AlphaFoldDB" id="A0A3Q3AA99"/>
<evidence type="ECO:0000313" key="1">
    <source>
        <dbReference type="Ensembl" id="ENSKMAP00000013443.1"/>
    </source>
</evidence>
<dbReference type="GeneTree" id="ENSGT01150000289846"/>
<protein>
    <recommendedName>
        <fullName evidence="3">Protein kinase domain-containing protein</fullName>
    </recommendedName>
</protein>
<accession>A0A3Q3AA99</accession>
<sequence length="88" mass="10454">ISRDHTCSFNIPWNKKYQFSFDPTGIFDLVEMVGNGTYGQVYKVRNSLKKVITIEWPQFFFCPFLLINRAFYSLKCIFQSKMILWPTV</sequence>
<dbReference type="Gene3D" id="3.30.200.20">
    <property type="entry name" value="Phosphorylase Kinase, domain 1"/>
    <property type="match status" value="1"/>
</dbReference>
<reference evidence="1" key="1">
    <citation type="submission" date="2025-08" db="UniProtKB">
        <authorList>
            <consortium name="Ensembl"/>
        </authorList>
    </citation>
    <scope>IDENTIFICATION</scope>
</reference>
<evidence type="ECO:0000313" key="2">
    <source>
        <dbReference type="Proteomes" id="UP000264800"/>
    </source>
</evidence>